<accession>C9LFC9</accession>
<dbReference type="HOGENOM" id="CLU_3139297_0_0_10"/>
<reference evidence="1" key="1">
    <citation type="submission" date="2009-09" db="EMBL/GenBank/DDBJ databases">
        <authorList>
            <person name="Weinstock G."/>
            <person name="Sodergren E."/>
            <person name="Clifton S."/>
            <person name="Fulton L."/>
            <person name="Fulton B."/>
            <person name="Courtney L."/>
            <person name="Fronick C."/>
            <person name="Harrison M."/>
            <person name="Strong C."/>
            <person name="Farmer C."/>
            <person name="Delahaunty K."/>
            <person name="Markovic C."/>
            <person name="Hall O."/>
            <person name="Minx P."/>
            <person name="Tomlinson C."/>
            <person name="Mitreva M."/>
            <person name="Nelson J."/>
            <person name="Hou S."/>
            <person name="Wollam A."/>
            <person name="Pepin K.H."/>
            <person name="Johnson M."/>
            <person name="Bhonagiri V."/>
            <person name="Nash W.E."/>
            <person name="Warren W."/>
            <person name="Chinwalla A."/>
            <person name="Mardis E.R."/>
            <person name="Wilson R.K."/>
        </authorList>
    </citation>
    <scope>NUCLEOTIDE SEQUENCE [LARGE SCALE GENOMIC DNA]</scope>
    <source>
        <strain evidence="1">ATCC 51259</strain>
    </source>
</reference>
<keyword evidence="2" id="KW-1185">Reference proteome</keyword>
<organism evidence="1 2">
    <name type="scientific">Alloprevotella tannerae ATCC 51259</name>
    <dbReference type="NCBI Taxonomy" id="626522"/>
    <lineage>
        <taxon>Bacteria</taxon>
        <taxon>Pseudomonadati</taxon>
        <taxon>Bacteroidota</taxon>
        <taxon>Bacteroidia</taxon>
        <taxon>Bacteroidales</taxon>
        <taxon>Prevotellaceae</taxon>
        <taxon>Alloprevotella</taxon>
    </lineage>
</organism>
<proteinExistence type="predicted"/>
<sequence length="49" mass="5941">MPEVTLVRKHNRFYGFCRPLRLTYTPRIFRQIDCENSHYPKQSNTPVET</sequence>
<dbReference type="EMBL" id="ACIJ02000016">
    <property type="protein sequence ID" value="EEX72447.1"/>
    <property type="molecule type" value="Genomic_DNA"/>
</dbReference>
<dbReference type="Proteomes" id="UP000003460">
    <property type="component" value="Unassembled WGS sequence"/>
</dbReference>
<gene>
    <name evidence="1" type="ORF">GCWU000325_00910</name>
</gene>
<name>C9LFC9_9BACT</name>
<protein>
    <submittedName>
        <fullName evidence="1">Uncharacterized protein</fullName>
    </submittedName>
</protein>
<evidence type="ECO:0000313" key="1">
    <source>
        <dbReference type="EMBL" id="EEX72447.1"/>
    </source>
</evidence>
<evidence type="ECO:0000313" key="2">
    <source>
        <dbReference type="Proteomes" id="UP000003460"/>
    </source>
</evidence>
<comment type="caution">
    <text evidence="1">The sequence shown here is derived from an EMBL/GenBank/DDBJ whole genome shotgun (WGS) entry which is preliminary data.</text>
</comment>
<dbReference type="AlphaFoldDB" id="C9LFC9"/>